<protein>
    <submittedName>
        <fullName evidence="2">Uncharacterized protein</fullName>
    </submittedName>
</protein>
<accession>A0A3M0JJQ6</accession>
<evidence type="ECO:0000313" key="2">
    <source>
        <dbReference type="EMBL" id="RMC00541.1"/>
    </source>
</evidence>
<name>A0A3M0JJQ6_HIRRU</name>
<reference evidence="2 3" key="1">
    <citation type="submission" date="2018-07" db="EMBL/GenBank/DDBJ databases">
        <title>A high quality draft genome assembly of the barn swallow (H. rustica rustica).</title>
        <authorList>
            <person name="Formenti G."/>
            <person name="Chiara M."/>
            <person name="Poveda L."/>
            <person name="Francoijs K.-J."/>
            <person name="Bonisoli-Alquati A."/>
            <person name="Canova L."/>
            <person name="Gianfranceschi L."/>
            <person name="Horner D.S."/>
            <person name="Saino N."/>
        </authorList>
    </citation>
    <scope>NUCLEOTIDE SEQUENCE [LARGE SCALE GENOMIC DNA]</scope>
    <source>
        <strain evidence="2">Chelidonia</strain>
        <tissue evidence="2">Blood</tissue>
    </source>
</reference>
<dbReference type="Proteomes" id="UP000269221">
    <property type="component" value="Unassembled WGS sequence"/>
</dbReference>
<feature type="region of interest" description="Disordered" evidence="1">
    <location>
        <begin position="41"/>
        <end position="83"/>
    </location>
</feature>
<sequence length="83" mass="9153">MRELLTSVVLHQGSWSIAVVQLGFRSVPHFSMLRLREGWAGHKTRGSGENTKAQDMLLKDEESTSNPSNLGVGRSKLPYTTGL</sequence>
<keyword evidence="3" id="KW-1185">Reference proteome</keyword>
<comment type="caution">
    <text evidence="2">The sequence shown here is derived from an EMBL/GenBank/DDBJ whole genome shotgun (WGS) entry which is preliminary data.</text>
</comment>
<evidence type="ECO:0000313" key="3">
    <source>
        <dbReference type="Proteomes" id="UP000269221"/>
    </source>
</evidence>
<gene>
    <name evidence="2" type="ORF">DUI87_23156</name>
</gene>
<proteinExistence type="predicted"/>
<organism evidence="2 3">
    <name type="scientific">Hirundo rustica rustica</name>
    <dbReference type="NCBI Taxonomy" id="333673"/>
    <lineage>
        <taxon>Eukaryota</taxon>
        <taxon>Metazoa</taxon>
        <taxon>Chordata</taxon>
        <taxon>Craniata</taxon>
        <taxon>Vertebrata</taxon>
        <taxon>Euteleostomi</taxon>
        <taxon>Archelosauria</taxon>
        <taxon>Archosauria</taxon>
        <taxon>Dinosauria</taxon>
        <taxon>Saurischia</taxon>
        <taxon>Theropoda</taxon>
        <taxon>Coelurosauria</taxon>
        <taxon>Aves</taxon>
        <taxon>Neognathae</taxon>
        <taxon>Neoaves</taxon>
        <taxon>Telluraves</taxon>
        <taxon>Australaves</taxon>
        <taxon>Passeriformes</taxon>
        <taxon>Sylvioidea</taxon>
        <taxon>Hirundinidae</taxon>
        <taxon>Hirundo</taxon>
    </lineage>
</organism>
<dbReference type="AlphaFoldDB" id="A0A3M0JJQ6"/>
<dbReference type="EMBL" id="QRBI01000144">
    <property type="protein sequence ID" value="RMC00541.1"/>
    <property type="molecule type" value="Genomic_DNA"/>
</dbReference>
<evidence type="ECO:0000256" key="1">
    <source>
        <dbReference type="SAM" id="MobiDB-lite"/>
    </source>
</evidence>